<dbReference type="AlphaFoldDB" id="A0A8U0I1Y4"/>
<keyword evidence="1" id="KW-0472">Membrane</keyword>
<sequence>MTGQSTGRRLTTSASRLADALLFPATSGQRLALAAAIAGVTYFVLILTTFPEYSVQLLSAGVSYVDDAVIALTQNVYRTNGLVGLGLVYLYALLTGITATNAIAEVRLAGVSQSKDLLGVAPGLVASGCASCGAGLLGVLGLAGVLAALPFHGNLVRAGGLLLLLSFLARSGDPRTCDV</sequence>
<feature type="transmembrane region" description="Helical" evidence="1">
    <location>
        <begin position="82"/>
        <end position="104"/>
    </location>
</feature>
<dbReference type="KEGG" id="halx:M0R89_20930"/>
<evidence type="ECO:0000313" key="3">
    <source>
        <dbReference type="Proteomes" id="UP000830729"/>
    </source>
</evidence>
<keyword evidence="1" id="KW-1133">Transmembrane helix</keyword>
<accession>A0A8U0I1Y4</accession>
<geneLocation type="plasmid" evidence="2 3">
    <name>unnamed2</name>
</geneLocation>
<evidence type="ECO:0000313" key="2">
    <source>
        <dbReference type="EMBL" id="UPV76926.1"/>
    </source>
</evidence>
<gene>
    <name evidence="2" type="ORF">M0R89_20930</name>
</gene>
<dbReference type="Proteomes" id="UP000830729">
    <property type="component" value="Plasmid unnamed2"/>
</dbReference>
<feature type="transmembrane region" description="Helical" evidence="1">
    <location>
        <begin position="31"/>
        <end position="50"/>
    </location>
</feature>
<organism evidence="2 3">
    <name type="scientific">Halorussus limi</name>
    <dbReference type="NCBI Taxonomy" id="2938695"/>
    <lineage>
        <taxon>Archaea</taxon>
        <taxon>Methanobacteriati</taxon>
        <taxon>Methanobacteriota</taxon>
        <taxon>Stenosarchaea group</taxon>
        <taxon>Halobacteria</taxon>
        <taxon>Halobacteriales</taxon>
        <taxon>Haladaptataceae</taxon>
        <taxon>Halorussus</taxon>
    </lineage>
</organism>
<feature type="transmembrane region" description="Helical" evidence="1">
    <location>
        <begin position="124"/>
        <end position="149"/>
    </location>
</feature>
<feature type="transmembrane region" description="Helical" evidence="1">
    <location>
        <begin position="155"/>
        <end position="172"/>
    </location>
</feature>
<name>A0A8U0I1Y4_9EURY</name>
<keyword evidence="1" id="KW-0812">Transmembrane</keyword>
<proteinExistence type="predicted"/>
<evidence type="ECO:0000256" key="1">
    <source>
        <dbReference type="SAM" id="Phobius"/>
    </source>
</evidence>
<reference evidence="2 3" key="1">
    <citation type="submission" date="2022-04" db="EMBL/GenBank/DDBJ databases">
        <title>Diverse halophilic archaea isolated from saline environments.</title>
        <authorList>
            <person name="Cui H.-L."/>
        </authorList>
    </citation>
    <scope>NUCLEOTIDE SEQUENCE [LARGE SCALE GENOMIC DNA]</scope>
    <source>
        <strain evidence="2 3">XZYJT49</strain>
        <plasmid evidence="2 3">unnamed2</plasmid>
    </source>
</reference>
<protein>
    <submittedName>
        <fullName evidence="2">Uncharacterized protein</fullName>
    </submittedName>
</protein>
<keyword evidence="3" id="KW-1185">Reference proteome</keyword>
<keyword evidence="2" id="KW-0614">Plasmid</keyword>
<dbReference type="EMBL" id="CP096661">
    <property type="protein sequence ID" value="UPV76926.1"/>
    <property type="molecule type" value="Genomic_DNA"/>
</dbReference>